<dbReference type="EMBL" id="BAAASD010000004">
    <property type="protein sequence ID" value="GAA2332023.1"/>
    <property type="molecule type" value="Genomic_DNA"/>
</dbReference>
<dbReference type="InterPro" id="IPR002513">
    <property type="entry name" value="Tn3_Tnp_DDE_dom"/>
</dbReference>
<dbReference type="Proteomes" id="UP001500253">
    <property type="component" value="Unassembled WGS sequence"/>
</dbReference>
<gene>
    <name evidence="2" type="ORF">GCM10010246_14170</name>
</gene>
<organism evidence="2 3">
    <name type="scientific">Streptomyces cuspidosporus</name>
    <dbReference type="NCBI Taxonomy" id="66882"/>
    <lineage>
        <taxon>Bacteria</taxon>
        <taxon>Bacillati</taxon>
        <taxon>Actinomycetota</taxon>
        <taxon>Actinomycetes</taxon>
        <taxon>Kitasatosporales</taxon>
        <taxon>Streptomycetaceae</taxon>
        <taxon>Streptomyces</taxon>
    </lineage>
</organism>
<dbReference type="Pfam" id="PF01526">
    <property type="entry name" value="DDE_Tnp_Tn3"/>
    <property type="match status" value="1"/>
</dbReference>
<protein>
    <recommendedName>
        <fullName evidence="1">Tn3 transposase DDE domain-containing protein</fullName>
    </recommendedName>
</protein>
<sequence length="90" mass="9967">MASVDGMEDQIGALGLVLDALVLFNTRYVDAAVNQLRADGFDVHDEGVARLSPFVRHHIHMLGRYSFQLPELPGGLRPLRDPDVAGDERR</sequence>
<comment type="caution">
    <text evidence="2">The sequence shown here is derived from an EMBL/GenBank/DDBJ whole genome shotgun (WGS) entry which is preliminary data.</text>
</comment>
<reference evidence="2 3" key="1">
    <citation type="journal article" date="2019" name="Int. J. Syst. Evol. Microbiol.">
        <title>The Global Catalogue of Microorganisms (GCM) 10K type strain sequencing project: providing services to taxonomists for standard genome sequencing and annotation.</title>
        <authorList>
            <consortium name="The Broad Institute Genomics Platform"/>
            <consortium name="The Broad Institute Genome Sequencing Center for Infectious Disease"/>
            <person name="Wu L."/>
            <person name="Ma J."/>
        </authorList>
    </citation>
    <scope>NUCLEOTIDE SEQUENCE [LARGE SCALE GENOMIC DNA]</scope>
    <source>
        <strain evidence="2 3">JCM 4316</strain>
    </source>
</reference>
<proteinExistence type="predicted"/>
<feature type="domain" description="Tn3 transposase DDE" evidence="1">
    <location>
        <begin position="5"/>
        <end position="65"/>
    </location>
</feature>
<accession>A0ABN3FL16</accession>
<evidence type="ECO:0000313" key="2">
    <source>
        <dbReference type="EMBL" id="GAA2332023.1"/>
    </source>
</evidence>
<evidence type="ECO:0000259" key="1">
    <source>
        <dbReference type="Pfam" id="PF01526"/>
    </source>
</evidence>
<name>A0ABN3FL16_9ACTN</name>
<evidence type="ECO:0000313" key="3">
    <source>
        <dbReference type="Proteomes" id="UP001500253"/>
    </source>
</evidence>
<keyword evidence="3" id="KW-1185">Reference proteome</keyword>